<evidence type="ECO:0000313" key="8">
    <source>
        <dbReference type="EMBL" id="CAB4217957.1"/>
    </source>
</evidence>
<evidence type="ECO:0000313" key="1">
    <source>
        <dbReference type="EMBL" id="CAB4146016.1"/>
    </source>
</evidence>
<dbReference type="EMBL" id="LR796551">
    <property type="protein sequence ID" value="CAB4150981.1"/>
    <property type="molecule type" value="Genomic_DNA"/>
</dbReference>
<dbReference type="EMBL" id="LR796983">
    <property type="protein sequence ID" value="CAB4179874.1"/>
    <property type="molecule type" value="Genomic_DNA"/>
</dbReference>
<dbReference type="EMBL" id="LR797188">
    <property type="protein sequence ID" value="CAB4192719.1"/>
    <property type="molecule type" value="Genomic_DNA"/>
</dbReference>
<organism evidence="4">
    <name type="scientific">uncultured Caudovirales phage</name>
    <dbReference type="NCBI Taxonomy" id="2100421"/>
    <lineage>
        <taxon>Viruses</taxon>
        <taxon>Duplodnaviria</taxon>
        <taxon>Heunggongvirae</taxon>
        <taxon>Uroviricota</taxon>
        <taxon>Caudoviricetes</taxon>
        <taxon>Peduoviridae</taxon>
        <taxon>Maltschvirus</taxon>
        <taxon>Maltschvirus maltsch</taxon>
    </lineage>
</organism>
<proteinExistence type="predicted"/>
<name>A0A6J5QJT1_9CAUD</name>
<evidence type="ECO:0000313" key="6">
    <source>
        <dbReference type="EMBL" id="CAB4188895.1"/>
    </source>
</evidence>
<evidence type="ECO:0000313" key="2">
    <source>
        <dbReference type="EMBL" id="CAB4150981.1"/>
    </source>
</evidence>
<dbReference type="EMBL" id="LR797080">
    <property type="protein sequence ID" value="CAB4185532.1"/>
    <property type="molecule type" value="Genomic_DNA"/>
</dbReference>
<accession>A0A6J5QJT1</accession>
<dbReference type="EMBL" id="LR796457">
    <property type="protein sequence ID" value="CAB4146016.1"/>
    <property type="molecule type" value="Genomic_DNA"/>
</dbReference>
<evidence type="ECO:0000313" key="5">
    <source>
        <dbReference type="EMBL" id="CAB4185532.1"/>
    </source>
</evidence>
<evidence type="ECO:0000313" key="3">
    <source>
        <dbReference type="EMBL" id="CAB4174737.1"/>
    </source>
</evidence>
<evidence type="ECO:0000313" key="4">
    <source>
        <dbReference type="EMBL" id="CAB4179874.1"/>
    </source>
</evidence>
<dbReference type="EMBL" id="LR798431">
    <property type="protein sequence ID" value="CAB5231671.1"/>
    <property type="molecule type" value="Genomic_DNA"/>
</dbReference>
<dbReference type="EMBL" id="LR796915">
    <property type="protein sequence ID" value="CAB4174737.1"/>
    <property type="molecule type" value="Genomic_DNA"/>
</dbReference>
<protein>
    <submittedName>
        <fullName evidence="4">Uncharacterized protein</fullName>
    </submittedName>
</protein>
<dbReference type="EMBL" id="LR797131">
    <property type="protein sequence ID" value="CAB4188895.1"/>
    <property type="molecule type" value="Genomic_DNA"/>
</dbReference>
<evidence type="ECO:0000313" key="9">
    <source>
        <dbReference type="EMBL" id="CAB5231671.1"/>
    </source>
</evidence>
<sequence>MTPGNKLISGSGSISGSGNFMGESAPTFTRSISLTMVNINDNNADGVFSSNTMTFNNFFPQYMIDYMPESTPLLITVSGLQGGDEAMNGQTFTVMRATQTIIDADGSFGNFINTFNLAGHHAYEKYDHVWNWNS</sequence>
<gene>
    <name evidence="4" type="ORF">UFOVP1032_142</name>
    <name evidence="5" type="ORF">UFOVP1125_58</name>
    <name evidence="6" type="ORF">UFOVP1173_4</name>
    <name evidence="7" type="ORF">UFOVP1241_74</name>
    <name evidence="8" type="ORF">UFOVP1491_142</name>
    <name evidence="9" type="ORF">UFOVP1579_142</name>
    <name evidence="1" type="ORF">UFOVP485_131</name>
    <name evidence="2" type="ORF">UFOVP575_83</name>
    <name evidence="3" type="ORF">UFOVP963_77</name>
</gene>
<reference evidence="4" key="1">
    <citation type="submission" date="2020-05" db="EMBL/GenBank/DDBJ databases">
        <authorList>
            <person name="Chiriac C."/>
            <person name="Salcher M."/>
            <person name="Ghai R."/>
            <person name="Kavagutti S V."/>
        </authorList>
    </citation>
    <scope>NUCLEOTIDE SEQUENCE</scope>
</reference>
<dbReference type="EMBL" id="LR797455">
    <property type="protein sequence ID" value="CAB4217957.1"/>
    <property type="molecule type" value="Genomic_DNA"/>
</dbReference>
<evidence type="ECO:0000313" key="7">
    <source>
        <dbReference type="EMBL" id="CAB4192719.1"/>
    </source>
</evidence>